<feature type="domain" description="DUF3502" evidence="2">
    <location>
        <begin position="421"/>
        <end position="488"/>
    </location>
</feature>
<keyword evidence="4" id="KW-1185">Reference proteome</keyword>
<evidence type="ECO:0000313" key="4">
    <source>
        <dbReference type="Proteomes" id="UP000181884"/>
    </source>
</evidence>
<sequence>MKKWQKMLATAGAAALTLGLAACGGSGSGNTDSTDSAADSGSTTLLMYRVGDKPDNYDKLIENANKIIEKEIGATLKMEFIGWGDWDQKMSTIVASGESYDISLANNFATNAQKGAYADLTELAPKYAKDAYEQLPDSYIKGNTINGKLYGFPVLGNVYGQQVLTFNKEFVDKYNIDISKVGDSYESATEVLKQFHEKDANIPAFAIGQSFFATGNYDFPIGNQYPFAVRLDETNAPKIINQYEDKDMIASLKVLHQWYKDGLIPTDAATSTTPYDLDKNTWFMRQETQGPMDYGDTILTQAAGKPLESRPLTVPLKTTAQAQMANYVISNTSKNKEKAMELLGLLNSNPELLNGLVYGVEGEQYEKVGEDRVKLLDGYTPTTHLSAWNTGNNLIIWPEETVTDDMIKQRDDSIASAKESPILGFTFVNDSVKTELTNIANVMNRYAASLNTGTVDPDETLPKLVDDLKTAGWEKVQAEMQKQLDEYNASK</sequence>
<comment type="caution">
    <text evidence="3">The sequence shown here is derived from an EMBL/GenBank/DDBJ whole genome shotgun (WGS) entry which is preliminary data.</text>
</comment>
<organism evidence="3 4">
    <name type="scientific">Enterococcus canis</name>
    <dbReference type="NCBI Taxonomy" id="214095"/>
    <lineage>
        <taxon>Bacteria</taxon>
        <taxon>Bacillati</taxon>
        <taxon>Bacillota</taxon>
        <taxon>Bacilli</taxon>
        <taxon>Lactobacillales</taxon>
        <taxon>Enterococcaceae</taxon>
        <taxon>Enterococcus</taxon>
    </lineage>
</organism>
<dbReference type="AlphaFoldDB" id="A0A1L8RFC2"/>
<feature type="signal peptide" evidence="1">
    <location>
        <begin position="1"/>
        <end position="21"/>
    </location>
</feature>
<dbReference type="EMBL" id="JXKH01000004">
    <property type="protein sequence ID" value="OJG18469.1"/>
    <property type="molecule type" value="Genomic_DNA"/>
</dbReference>
<dbReference type="PANTHER" id="PTHR43649">
    <property type="entry name" value="ARABINOSE-BINDING PROTEIN-RELATED"/>
    <property type="match status" value="1"/>
</dbReference>
<dbReference type="Gene3D" id="3.40.190.10">
    <property type="entry name" value="Periplasmic binding protein-like II"/>
    <property type="match status" value="1"/>
</dbReference>
<dbReference type="Proteomes" id="UP000181884">
    <property type="component" value="Unassembled WGS sequence"/>
</dbReference>
<dbReference type="InterPro" id="IPR006059">
    <property type="entry name" value="SBP"/>
</dbReference>
<evidence type="ECO:0000259" key="2">
    <source>
        <dbReference type="Pfam" id="PF12010"/>
    </source>
</evidence>
<proteinExistence type="predicted"/>
<keyword evidence="1" id="KW-0732">Signal</keyword>
<dbReference type="Pfam" id="PF12010">
    <property type="entry name" value="DUF3502"/>
    <property type="match status" value="1"/>
</dbReference>
<dbReference type="SUPFAM" id="SSF53850">
    <property type="entry name" value="Periplasmic binding protein-like II"/>
    <property type="match status" value="1"/>
</dbReference>
<dbReference type="PANTHER" id="PTHR43649:SF17">
    <property type="entry name" value="ABC TRANSPORTER SOLUTE BINDING PROTEIN-SUGAR TRANSPORT"/>
    <property type="match status" value="1"/>
</dbReference>
<evidence type="ECO:0000256" key="1">
    <source>
        <dbReference type="SAM" id="SignalP"/>
    </source>
</evidence>
<dbReference type="PROSITE" id="PS51257">
    <property type="entry name" value="PROKAR_LIPOPROTEIN"/>
    <property type="match status" value="1"/>
</dbReference>
<name>A0A1L8RFC2_9ENTE</name>
<feature type="chain" id="PRO_5039068993" evidence="1">
    <location>
        <begin position="22"/>
        <end position="491"/>
    </location>
</feature>
<dbReference type="RefSeq" id="WP_067394683.1">
    <property type="nucleotide sequence ID" value="NZ_JXKH01000004.1"/>
</dbReference>
<gene>
    <name evidence="3" type="ORF">RU97_GL001866</name>
</gene>
<evidence type="ECO:0000313" key="3">
    <source>
        <dbReference type="EMBL" id="OJG18469.1"/>
    </source>
</evidence>
<dbReference type="STRING" id="214095.RU97_GL001866"/>
<dbReference type="Pfam" id="PF01547">
    <property type="entry name" value="SBP_bac_1"/>
    <property type="match status" value="1"/>
</dbReference>
<reference evidence="3 4" key="1">
    <citation type="submission" date="2014-12" db="EMBL/GenBank/DDBJ databases">
        <title>Draft genome sequences of 29 type strains of Enterococci.</title>
        <authorList>
            <person name="Zhong Z."/>
            <person name="Sun Z."/>
            <person name="Liu W."/>
            <person name="Zhang W."/>
            <person name="Zhang H."/>
        </authorList>
    </citation>
    <scope>NUCLEOTIDE SEQUENCE [LARGE SCALE GENOMIC DNA]</scope>
    <source>
        <strain evidence="3 4">DSM 17029</strain>
    </source>
</reference>
<dbReference type="InterPro" id="IPR022627">
    <property type="entry name" value="DUF3502"/>
</dbReference>
<dbReference type="InterPro" id="IPR050490">
    <property type="entry name" value="Bact_solute-bd_prot1"/>
</dbReference>
<protein>
    <submittedName>
        <fullName evidence="3">Sugar ABC transporter, substrate-binding component</fullName>
    </submittedName>
</protein>
<accession>A0A1L8RFC2</accession>